<reference evidence="1" key="2">
    <citation type="submission" date="2021-09" db="EMBL/GenBank/DDBJ databases">
        <authorList>
            <person name="Gilroy R."/>
        </authorList>
    </citation>
    <scope>NUCLEOTIDE SEQUENCE</scope>
    <source>
        <strain evidence="1">316</strain>
    </source>
</reference>
<proteinExistence type="predicted"/>
<dbReference type="AlphaFoldDB" id="A0A921E3J7"/>
<dbReference type="Proteomes" id="UP000742631">
    <property type="component" value="Unassembled WGS sequence"/>
</dbReference>
<comment type="caution">
    <text evidence="1">The sequence shown here is derived from an EMBL/GenBank/DDBJ whole genome shotgun (WGS) entry which is preliminary data.</text>
</comment>
<dbReference type="EMBL" id="DYYG01000035">
    <property type="protein sequence ID" value="HJE24301.1"/>
    <property type="molecule type" value="Genomic_DNA"/>
</dbReference>
<gene>
    <name evidence="1" type="ORF">K8W01_11645</name>
</gene>
<evidence type="ECO:0000313" key="2">
    <source>
        <dbReference type="Proteomes" id="UP000742631"/>
    </source>
</evidence>
<dbReference type="InterPro" id="IPR006311">
    <property type="entry name" value="TAT_signal"/>
</dbReference>
<organism evidence="1 2">
    <name type="scientific">Methylorubrum populi</name>
    <dbReference type="NCBI Taxonomy" id="223967"/>
    <lineage>
        <taxon>Bacteria</taxon>
        <taxon>Pseudomonadati</taxon>
        <taxon>Pseudomonadota</taxon>
        <taxon>Alphaproteobacteria</taxon>
        <taxon>Hyphomicrobiales</taxon>
        <taxon>Methylobacteriaceae</taxon>
        <taxon>Methylorubrum</taxon>
    </lineage>
</organism>
<reference evidence="1" key="1">
    <citation type="journal article" date="2021" name="PeerJ">
        <title>Extensive microbial diversity within the chicken gut microbiome revealed by metagenomics and culture.</title>
        <authorList>
            <person name="Gilroy R."/>
            <person name="Ravi A."/>
            <person name="Getino M."/>
            <person name="Pursley I."/>
            <person name="Horton D.L."/>
            <person name="Alikhan N.F."/>
            <person name="Baker D."/>
            <person name="Gharbi K."/>
            <person name="Hall N."/>
            <person name="Watson M."/>
            <person name="Adriaenssens E.M."/>
            <person name="Foster-Nyarko E."/>
            <person name="Jarju S."/>
            <person name="Secka A."/>
            <person name="Antonio M."/>
            <person name="Oren A."/>
            <person name="Chaudhuri R.R."/>
            <person name="La Ragione R."/>
            <person name="Hildebrand F."/>
            <person name="Pallen M.J."/>
        </authorList>
    </citation>
    <scope>NUCLEOTIDE SEQUENCE</scope>
    <source>
        <strain evidence="1">316</strain>
    </source>
</reference>
<sequence>MTLADRLLRSGFLGGVALLGLASLSAATLGPAAAQTRWVSGTYVYADLCTMPEDGTQIGRRITLKRWPKGDNLVYEGAGLPGPVETAVTVDDTTKAVAFHIDTPAGLVSFQGTAGSDALIGTLNGADGEQPLRLKRVLRARAQEACPGETTGSIH</sequence>
<dbReference type="PROSITE" id="PS51318">
    <property type="entry name" value="TAT"/>
    <property type="match status" value="1"/>
</dbReference>
<protein>
    <submittedName>
        <fullName evidence="1">Uncharacterized protein</fullName>
    </submittedName>
</protein>
<name>A0A921E3J7_9HYPH</name>
<evidence type="ECO:0000313" key="1">
    <source>
        <dbReference type="EMBL" id="HJE24301.1"/>
    </source>
</evidence>
<accession>A0A921E3J7</accession>